<evidence type="ECO:0000256" key="7">
    <source>
        <dbReference type="SAM" id="MobiDB-lite"/>
    </source>
</evidence>
<keyword evidence="4 8" id="KW-0732">Signal</keyword>
<evidence type="ECO:0000256" key="1">
    <source>
        <dbReference type="ARBA" id="ARBA00004239"/>
    </source>
</evidence>
<keyword evidence="3" id="KW-0964">Secreted</keyword>
<dbReference type="PANTHER" id="PTHR33869">
    <property type="entry name" value="CLAVATA3/ESR (CLE)-RELATED PROTEIN 3"/>
    <property type="match status" value="1"/>
</dbReference>
<keyword evidence="6" id="KW-0379">Hydroxylation</keyword>
<comment type="subcellular location">
    <subcellularLocation>
        <location evidence="1">Secreted</location>
        <location evidence="1">Extracellular space</location>
    </subcellularLocation>
</comment>
<evidence type="ECO:0000256" key="2">
    <source>
        <dbReference type="ARBA" id="ARBA00005416"/>
    </source>
</evidence>
<name>A0AAV1YEI5_LUPLU</name>
<comment type="caution">
    <text evidence="9">The sequence shown here is derived from an EMBL/GenBank/DDBJ whole genome shotgun (WGS) entry which is preliminary data.</text>
</comment>
<sequence length="118" mass="13546">MMRLSFYFCTLLLLLSFSLFETRPLRNHDPFSSHFHSSSFFHSIVKHHLDHESEGRRLANVDGEVLAKSAKVSLSIGFRNSNKKRSHYYEPLRLSPGGPNAHHHIETTLAEDIEGDRS</sequence>
<reference evidence="9 10" key="1">
    <citation type="submission" date="2024-03" db="EMBL/GenBank/DDBJ databases">
        <authorList>
            <person name="Martinez-Hernandez J."/>
        </authorList>
    </citation>
    <scope>NUCLEOTIDE SEQUENCE [LARGE SCALE GENOMIC DNA]</scope>
</reference>
<feature type="compositionally biased region" description="Acidic residues" evidence="7">
    <location>
        <begin position="109"/>
        <end position="118"/>
    </location>
</feature>
<dbReference type="PANTHER" id="PTHR33869:SF5">
    <property type="entry name" value="CLAVATA3_ESR (CLE)-RELATED PROTEIN 4"/>
    <property type="match status" value="1"/>
</dbReference>
<evidence type="ECO:0000256" key="3">
    <source>
        <dbReference type="ARBA" id="ARBA00022525"/>
    </source>
</evidence>
<dbReference type="Proteomes" id="UP001497480">
    <property type="component" value="Unassembled WGS sequence"/>
</dbReference>
<keyword evidence="5" id="KW-0325">Glycoprotein</keyword>
<evidence type="ECO:0000256" key="4">
    <source>
        <dbReference type="ARBA" id="ARBA00022729"/>
    </source>
</evidence>
<keyword evidence="10" id="KW-1185">Reference proteome</keyword>
<proteinExistence type="inferred from homology"/>
<dbReference type="GO" id="GO:0033612">
    <property type="term" value="F:receptor serine/threonine kinase binding"/>
    <property type="evidence" value="ECO:0007669"/>
    <property type="project" value="TreeGrafter"/>
</dbReference>
<dbReference type="EMBL" id="CAXHTB010000023">
    <property type="protein sequence ID" value="CAL0331360.1"/>
    <property type="molecule type" value="Genomic_DNA"/>
</dbReference>
<evidence type="ECO:0000313" key="10">
    <source>
        <dbReference type="Proteomes" id="UP001497480"/>
    </source>
</evidence>
<dbReference type="InterPro" id="IPR039616">
    <property type="entry name" value="CLE1-4"/>
</dbReference>
<organism evidence="9 10">
    <name type="scientific">Lupinus luteus</name>
    <name type="common">European yellow lupine</name>
    <dbReference type="NCBI Taxonomy" id="3873"/>
    <lineage>
        <taxon>Eukaryota</taxon>
        <taxon>Viridiplantae</taxon>
        <taxon>Streptophyta</taxon>
        <taxon>Embryophyta</taxon>
        <taxon>Tracheophyta</taxon>
        <taxon>Spermatophyta</taxon>
        <taxon>Magnoliopsida</taxon>
        <taxon>eudicotyledons</taxon>
        <taxon>Gunneridae</taxon>
        <taxon>Pentapetalae</taxon>
        <taxon>rosids</taxon>
        <taxon>fabids</taxon>
        <taxon>Fabales</taxon>
        <taxon>Fabaceae</taxon>
        <taxon>Papilionoideae</taxon>
        <taxon>50 kb inversion clade</taxon>
        <taxon>genistoids sensu lato</taxon>
        <taxon>core genistoids</taxon>
        <taxon>Genisteae</taxon>
        <taxon>Lupinus</taxon>
    </lineage>
</organism>
<protein>
    <submittedName>
        <fullName evidence="9">Uncharacterized protein</fullName>
    </submittedName>
</protein>
<evidence type="ECO:0000313" key="9">
    <source>
        <dbReference type="EMBL" id="CAL0331360.1"/>
    </source>
</evidence>
<feature type="signal peptide" evidence="8">
    <location>
        <begin position="1"/>
        <end position="20"/>
    </location>
</feature>
<evidence type="ECO:0000256" key="5">
    <source>
        <dbReference type="ARBA" id="ARBA00023180"/>
    </source>
</evidence>
<comment type="similarity">
    <text evidence="2">Belongs to the CLV3/ESR signal peptide family.</text>
</comment>
<dbReference type="GO" id="GO:0005576">
    <property type="term" value="C:extracellular region"/>
    <property type="evidence" value="ECO:0007669"/>
    <property type="project" value="UniProtKB-SubCell"/>
</dbReference>
<dbReference type="AlphaFoldDB" id="A0AAV1YEI5"/>
<evidence type="ECO:0000256" key="6">
    <source>
        <dbReference type="ARBA" id="ARBA00023278"/>
    </source>
</evidence>
<gene>
    <name evidence="9" type="ORF">LLUT_LOCUS32420</name>
</gene>
<feature type="region of interest" description="Disordered" evidence="7">
    <location>
        <begin position="89"/>
        <end position="118"/>
    </location>
</feature>
<feature type="chain" id="PRO_5043651438" evidence="8">
    <location>
        <begin position="21"/>
        <end position="118"/>
    </location>
</feature>
<accession>A0AAV1YEI5</accession>
<evidence type="ECO:0000256" key="8">
    <source>
        <dbReference type="SAM" id="SignalP"/>
    </source>
</evidence>